<organism evidence="1 2">
    <name type="scientific">Lachancea lanzarotensis</name>
    <dbReference type="NCBI Taxonomy" id="1245769"/>
    <lineage>
        <taxon>Eukaryota</taxon>
        <taxon>Fungi</taxon>
        <taxon>Dikarya</taxon>
        <taxon>Ascomycota</taxon>
        <taxon>Saccharomycotina</taxon>
        <taxon>Saccharomycetes</taxon>
        <taxon>Saccharomycetales</taxon>
        <taxon>Saccharomycetaceae</taxon>
        <taxon>Lachancea</taxon>
    </lineage>
</organism>
<dbReference type="GO" id="GO:0000446">
    <property type="term" value="C:nucleoplasmic THO complex"/>
    <property type="evidence" value="ECO:0007669"/>
    <property type="project" value="InterPro"/>
</dbReference>
<dbReference type="Pfam" id="PF09432">
    <property type="entry name" value="THP2"/>
    <property type="match status" value="1"/>
</dbReference>
<proteinExistence type="predicted"/>
<dbReference type="GO" id="GO:0006368">
    <property type="term" value="P:transcription elongation by RNA polymerase II"/>
    <property type="evidence" value="ECO:0007669"/>
    <property type="project" value="InterPro"/>
</dbReference>
<sequence length="260" mass="29636">MNSKNVDLMLDGLIATLKSNHQHSNELLDNLALLIEESVDDVHKMEALSAMRHTFGQFIMSMADLREEHTNVIESYNTKLKLGPSADVAKSRLAVSVDSEGNESELFQLVYEMCENYNLHMEHINLVGRLSSKLCDPALASRSAAGDRDDAFDLKQILEAYNSLGDEDVEDTANLKLQLLRWTDSMKMENARFTLENQHILRDKLKSITAEVTQWKKNYESVENTMFGEDPHSIMQTIQRIQKMKPQLVLAKQEEDVDMC</sequence>
<dbReference type="AlphaFoldDB" id="A0A0C7N7V1"/>
<protein>
    <submittedName>
        <fullName evidence="1">LALA0S05e09406g1_1</fullName>
    </submittedName>
</protein>
<evidence type="ECO:0000313" key="1">
    <source>
        <dbReference type="EMBL" id="CEP62607.1"/>
    </source>
</evidence>
<dbReference type="OrthoDB" id="4035012at2759"/>
<keyword evidence="2" id="KW-1185">Reference proteome</keyword>
<dbReference type="STRING" id="1245769.A0A0C7N7V1"/>
<evidence type="ECO:0000313" key="2">
    <source>
        <dbReference type="Proteomes" id="UP000054304"/>
    </source>
</evidence>
<dbReference type="GeneID" id="34686077"/>
<dbReference type="EMBL" id="LN736364">
    <property type="protein sequence ID" value="CEP62607.1"/>
    <property type="molecule type" value="Genomic_DNA"/>
</dbReference>
<dbReference type="Proteomes" id="UP000054304">
    <property type="component" value="Unassembled WGS sequence"/>
</dbReference>
<name>A0A0C7N7V1_9SACH</name>
<dbReference type="GO" id="GO:0006406">
    <property type="term" value="P:mRNA export from nucleus"/>
    <property type="evidence" value="ECO:0007669"/>
    <property type="project" value="InterPro"/>
</dbReference>
<reference evidence="1 2" key="1">
    <citation type="submission" date="2014-12" db="EMBL/GenBank/DDBJ databases">
        <authorList>
            <person name="Neuveglise Cecile"/>
        </authorList>
    </citation>
    <scope>NUCLEOTIDE SEQUENCE [LARGE SCALE GENOMIC DNA]</scope>
    <source>
        <strain evidence="1 2">CBS 12615</strain>
    </source>
</reference>
<dbReference type="InterPro" id="IPR018557">
    <property type="entry name" value="THO_cplx_su_Thp2"/>
</dbReference>
<dbReference type="RefSeq" id="XP_022628832.1">
    <property type="nucleotide sequence ID" value="XM_022772516.1"/>
</dbReference>
<dbReference type="HOGENOM" id="CLU_091043_0_0_1"/>
<accession>A0A0C7N7V1</accession>
<gene>
    <name evidence="1" type="ORF">LALA0_S05e09406g</name>
</gene>